<protein>
    <submittedName>
        <fullName evidence="5">Uncharacterized protein</fullName>
    </submittedName>
</protein>
<accession>A0AAE0K0X0</accession>
<evidence type="ECO:0000256" key="3">
    <source>
        <dbReference type="SAM" id="MobiDB-lite"/>
    </source>
</evidence>
<dbReference type="InterPro" id="IPR016170">
    <property type="entry name" value="Cytok_DH_C_sf"/>
</dbReference>
<keyword evidence="4" id="KW-1133">Transmembrane helix</keyword>
<gene>
    <name evidence="5" type="ORF">B0H63DRAFT_536213</name>
</gene>
<dbReference type="SUPFAM" id="SSF55103">
    <property type="entry name" value="FAD-linked oxidases, C-terminal domain"/>
    <property type="match status" value="1"/>
</dbReference>
<reference evidence="5" key="2">
    <citation type="submission" date="2023-06" db="EMBL/GenBank/DDBJ databases">
        <authorList>
            <consortium name="Lawrence Berkeley National Laboratory"/>
            <person name="Haridas S."/>
            <person name="Hensen N."/>
            <person name="Bonometti L."/>
            <person name="Westerberg I."/>
            <person name="Brannstrom I.O."/>
            <person name="Guillou S."/>
            <person name="Cros-Aarteil S."/>
            <person name="Calhoun S."/>
            <person name="Kuo A."/>
            <person name="Mondo S."/>
            <person name="Pangilinan J."/>
            <person name="Riley R."/>
            <person name="LaButti K."/>
            <person name="Andreopoulos B."/>
            <person name="Lipzen A."/>
            <person name="Chen C."/>
            <person name="Yanf M."/>
            <person name="Daum C."/>
            <person name="Ng V."/>
            <person name="Clum A."/>
            <person name="Steindorff A."/>
            <person name="Ohm R."/>
            <person name="Martin F."/>
            <person name="Silar P."/>
            <person name="Natvig D."/>
            <person name="Lalanne C."/>
            <person name="Gautier V."/>
            <person name="Ament-velasquez S.L."/>
            <person name="Kruys A."/>
            <person name="Hutchinson M.I."/>
            <person name="Powell A.J."/>
            <person name="Barry K."/>
            <person name="Miller A.N."/>
            <person name="Grigoriev I.V."/>
            <person name="Debuchy R."/>
            <person name="Gladieux P."/>
            <person name="Thoren M.H."/>
            <person name="Johannesson H."/>
        </authorList>
    </citation>
    <scope>NUCLEOTIDE SEQUENCE</scope>
    <source>
        <strain evidence="5">CBS 232.78</strain>
    </source>
</reference>
<keyword evidence="6" id="KW-1185">Reference proteome</keyword>
<feature type="transmembrane region" description="Helical" evidence="4">
    <location>
        <begin position="435"/>
        <end position="459"/>
    </location>
</feature>
<dbReference type="Proteomes" id="UP001285441">
    <property type="component" value="Unassembled WGS sequence"/>
</dbReference>
<evidence type="ECO:0000256" key="4">
    <source>
        <dbReference type="SAM" id="Phobius"/>
    </source>
</evidence>
<feature type="compositionally biased region" description="Polar residues" evidence="3">
    <location>
        <begin position="87"/>
        <end position="102"/>
    </location>
</feature>
<dbReference type="AlphaFoldDB" id="A0AAE0K0X0"/>
<keyword evidence="4" id="KW-0472">Membrane</keyword>
<comment type="caution">
    <text evidence="5">The sequence shown here is derived from an EMBL/GenBank/DDBJ whole genome shotgun (WGS) entry which is preliminary data.</text>
</comment>
<feature type="region of interest" description="Disordered" evidence="3">
    <location>
        <begin position="1"/>
        <end position="105"/>
    </location>
</feature>
<reference evidence="5" key="1">
    <citation type="journal article" date="2023" name="Mol. Phylogenet. Evol.">
        <title>Genome-scale phylogeny and comparative genomics of the fungal order Sordariales.</title>
        <authorList>
            <person name="Hensen N."/>
            <person name="Bonometti L."/>
            <person name="Westerberg I."/>
            <person name="Brannstrom I.O."/>
            <person name="Guillou S."/>
            <person name="Cros-Aarteil S."/>
            <person name="Calhoun S."/>
            <person name="Haridas S."/>
            <person name="Kuo A."/>
            <person name="Mondo S."/>
            <person name="Pangilinan J."/>
            <person name="Riley R."/>
            <person name="LaButti K."/>
            <person name="Andreopoulos B."/>
            <person name="Lipzen A."/>
            <person name="Chen C."/>
            <person name="Yan M."/>
            <person name="Daum C."/>
            <person name="Ng V."/>
            <person name="Clum A."/>
            <person name="Steindorff A."/>
            <person name="Ohm R.A."/>
            <person name="Martin F."/>
            <person name="Silar P."/>
            <person name="Natvig D.O."/>
            <person name="Lalanne C."/>
            <person name="Gautier V."/>
            <person name="Ament-Velasquez S.L."/>
            <person name="Kruys A."/>
            <person name="Hutchinson M.I."/>
            <person name="Powell A.J."/>
            <person name="Barry K."/>
            <person name="Miller A.N."/>
            <person name="Grigoriev I.V."/>
            <person name="Debuchy R."/>
            <person name="Gladieux P."/>
            <person name="Hiltunen Thoren M."/>
            <person name="Johannesson H."/>
        </authorList>
    </citation>
    <scope>NUCLEOTIDE SEQUENCE</scope>
    <source>
        <strain evidence="5">CBS 232.78</strain>
    </source>
</reference>
<feature type="compositionally biased region" description="Polar residues" evidence="3">
    <location>
        <begin position="18"/>
        <end position="38"/>
    </location>
</feature>
<dbReference type="InterPro" id="IPR016171">
    <property type="entry name" value="Vanillyl_alc_oxidase_C-sub2"/>
</dbReference>
<dbReference type="PANTHER" id="PTHR35041:SF3">
    <property type="entry name" value="FORMYLMETHIONINE DEFORMYLASE-LIKE PROTEIN"/>
    <property type="match status" value="1"/>
</dbReference>
<keyword evidence="1" id="KW-0285">Flavoprotein</keyword>
<keyword evidence="2" id="KW-0274">FAD</keyword>
<keyword evidence="4" id="KW-0812">Transmembrane</keyword>
<proteinExistence type="predicted"/>
<evidence type="ECO:0000256" key="1">
    <source>
        <dbReference type="ARBA" id="ARBA00022630"/>
    </source>
</evidence>
<name>A0AAE0K0X0_9PEZI</name>
<dbReference type="Gene3D" id="1.10.45.10">
    <property type="entry name" value="Vanillyl-alcohol Oxidase, Chain A, domain 4"/>
    <property type="match status" value="1"/>
</dbReference>
<evidence type="ECO:0000256" key="2">
    <source>
        <dbReference type="ARBA" id="ARBA00022827"/>
    </source>
</evidence>
<dbReference type="GO" id="GO:0003824">
    <property type="term" value="F:catalytic activity"/>
    <property type="evidence" value="ECO:0007669"/>
    <property type="project" value="InterPro"/>
</dbReference>
<feature type="region of interest" description="Disordered" evidence="3">
    <location>
        <begin position="680"/>
        <end position="699"/>
    </location>
</feature>
<organism evidence="5 6">
    <name type="scientific">Podospora didyma</name>
    <dbReference type="NCBI Taxonomy" id="330526"/>
    <lineage>
        <taxon>Eukaryota</taxon>
        <taxon>Fungi</taxon>
        <taxon>Dikarya</taxon>
        <taxon>Ascomycota</taxon>
        <taxon>Pezizomycotina</taxon>
        <taxon>Sordariomycetes</taxon>
        <taxon>Sordariomycetidae</taxon>
        <taxon>Sordariales</taxon>
        <taxon>Podosporaceae</taxon>
        <taxon>Podospora</taxon>
    </lineage>
</organism>
<feature type="transmembrane region" description="Helical" evidence="4">
    <location>
        <begin position="528"/>
        <end position="550"/>
    </location>
</feature>
<dbReference type="PANTHER" id="PTHR35041">
    <property type="entry name" value="MEDIATOR OF RNA POLYMERASE II TRANSCRIPTION SUBUNIT 1"/>
    <property type="match status" value="1"/>
</dbReference>
<sequence>MSLNRPLPTFLMDPPTAPSASRDNAFSCNVTGQASVNSGDEGEQGFGQHEMDAADKGAVQRLAPAGSAAASPAQTASNIAPERKMTASPSGRSSPFGTTQPETEMDLNRPAADSFALLVASIDIALTQPQYYCHSANTLRPTEPDHRSYSQHCPKACHIDSGFQTVHLLFPGTLRHDLGVKGHPWGFLGSSKSPVSAGTDSECHSFHHSHPRTGPNGLQTTSLIFNSPRTILLRLIAAAASTGELLSLPAPAVNSSYQVQFWAPYVRCEESNTTIAAMINQALTQSVAANKSGASLVYTGYFAYVPDLSSSGRLGQPGERAANASRSSNELWLTYKSNGTGWNTFIFPHYPVNEYSFLNGRMRVTYDDFAEQDLGPPVAYPPAIVDSTNRGELAGLDYAAWFWPFSDLLVGSMSLCAEDPTDKAERWFSVLDIKLSLTALVGSASLNCFFAWGVMFYNATNPRPSEEQRLQDIAFAGDGMPLDKLIPELSMNVTISLMSNALLAPAVPVQVNVTTPIDVYAYHAQTLLVSYGTTLFAATPAVTMGLVAFARNEVRMDKSFSFVVSATQGLHLFDEILYERRGDIPVLEKVRRKRVKYQRLLGPKGGWGGCGPSVDRLFYQSNLGIVTKIGIHLTPAPACYAECEVSVPNQDQLAIMVRTIAHLERVNIIQNHTSISNPYCRALPNSPPTQTSHRASSRPECRAKNGWGYWTGNFAIYSASAAILDANWALVQERLLETIPGAKFKASRHYSNPGERLNGSKLPPIDIRHTGIPRIHHNMLVSLRGANGAHTYFSPLFPTDGVDMQAWWTRALQLTEEAAFDMIADFHVYGWYVIAIALVVFGPGDGSRVKKLFGSLLEDAEKVGVTEYRTYIRYIDQLRKQFDFEDNALGRMLSGIKGLLDPTGILSQGKSGIWTEVAKN</sequence>
<evidence type="ECO:0000313" key="5">
    <source>
        <dbReference type="EMBL" id="KAK3368003.1"/>
    </source>
</evidence>
<dbReference type="EMBL" id="JAULSW010000011">
    <property type="protein sequence ID" value="KAK3368003.1"/>
    <property type="molecule type" value="Genomic_DNA"/>
</dbReference>
<dbReference type="Gene3D" id="3.40.462.10">
    <property type="entry name" value="FAD-linked oxidases, C-terminal domain"/>
    <property type="match status" value="1"/>
</dbReference>
<feature type="compositionally biased region" description="Low complexity" evidence="3">
    <location>
        <begin position="63"/>
        <end position="80"/>
    </location>
</feature>
<dbReference type="GO" id="GO:0050660">
    <property type="term" value="F:flavin adenine dinucleotide binding"/>
    <property type="evidence" value="ECO:0007669"/>
    <property type="project" value="InterPro"/>
</dbReference>
<evidence type="ECO:0000313" key="6">
    <source>
        <dbReference type="Proteomes" id="UP001285441"/>
    </source>
</evidence>
<dbReference type="InterPro" id="IPR016164">
    <property type="entry name" value="FAD-linked_Oxase-like_C"/>
</dbReference>